<name>X1CE24_9ZZZZ</name>
<organism evidence="1">
    <name type="scientific">marine sediment metagenome</name>
    <dbReference type="NCBI Taxonomy" id="412755"/>
    <lineage>
        <taxon>unclassified sequences</taxon>
        <taxon>metagenomes</taxon>
        <taxon>ecological metagenomes</taxon>
    </lineage>
</organism>
<gene>
    <name evidence="1" type="ORF">S01H4_63974</name>
</gene>
<comment type="caution">
    <text evidence="1">The sequence shown here is derived from an EMBL/GenBank/DDBJ whole genome shotgun (WGS) entry which is preliminary data.</text>
</comment>
<accession>X1CE24</accession>
<evidence type="ECO:0000313" key="1">
    <source>
        <dbReference type="EMBL" id="GAH06556.1"/>
    </source>
</evidence>
<reference evidence="1" key="1">
    <citation type="journal article" date="2014" name="Front. Microbiol.">
        <title>High frequency of phylogenetically diverse reductive dehalogenase-homologous genes in deep subseafloor sedimentary metagenomes.</title>
        <authorList>
            <person name="Kawai M."/>
            <person name="Futagami T."/>
            <person name="Toyoda A."/>
            <person name="Takaki Y."/>
            <person name="Nishi S."/>
            <person name="Hori S."/>
            <person name="Arai W."/>
            <person name="Tsubouchi T."/>
            <person name="Morono Y."/>
            <person name="Uchiyama I."/>
            <person name="Ito T."/>
            <person name="Fujiyama A."/>
            <person name="Inagaki F."/>
            <person name="Takami H."/>
        </authorList>
    </citation>
    <scope>NUCLEOTIDE SEQUENCE</scope>
    <source>
        <strain evidence="1">Expedition CK06-06</strain>
    </source>
</reference>
<dbReference type="EMBL" id="BART01038646">
    <property type="protein sequence ID" value="GAH06556.1"/>
    <property type="molecule type" value="Genomic_DNA"/>
</dbReference>
<protein>
    <submittedName>
        <fullName evidence="1">Uncharacterized protein</fullName>
    </submittedName>
</protein>
<sequence length="87" mass="10277">MITPKSITKKQAKHILKLYEQITRAEILARLGSIRNLECVEYATIKIDKENELREYLYNTSSLVELGEIWKLVKSKRRKRKKSKNSL</sequence>
<proteinExistence type="predicted"/>
<dbReference type="AlphaFoldDB" id="X1CE24"/>